<dbReference type="Proteomes" id="UP000430975">
    <property type="component" value="Unassembled WGS sequence"/>
</dbReference>
<evidence type="ECO:0000313" key="1">
    <source>
        <dbReference type="EMBL" id="MRI85133.1"/>
    </source>
</evidence>
<keyword evidence="2" id="KW-1185">Reference proteome</keyword>
<name>A0A6I2GXP2_9LACT</name>
<comment type="caution">
    <text evidence="1">The sequence shown here is derived from an EMBL/GenBank/DDBJ whole genome shotgun (WGS) entry which is preliminary data.</text>
</comment>
<evidence type="ECO:0008006" key="3">
    <source>
        <dbReference type="Google" id="ProtNLM"/>
    </source>
</evidence>
<sequence>MLVRYTTCTKEGYKMLPSYRVEYQVNGIPRLFEFYLFVNPLGRKSFYAEQELNLAVERIAAKVDVHILTFHNQKIVTEFMEHMKAPANDLQTRNQIYRTVYQASLAYKAASMQGKRKGRIFLMKMQQQIQSDFDLFTKEFILDLVADVGLDVDIFKEDYKSDFVRKLYLNDQKIAVDMQVEHTPSLVIFENNIDGFVLDGPITQQNILSQLDDVMEEYCLEHNTDHKPHLAILRKH</sequence>
<dbReference type="AlphaFoldDB" id="A0A6I2GXP2"/>
<dbReference type="EMBL" id="WJQS01000003">
    <property type="protein sequence ID" value="MRI85133.1"/>
    <property type="molecule type" value="Genomic_DNA"/>
</dbReference>
<gene>
    <name evidence="1" type="ORF">GIY09_04495</name>
</gene>
<dbReference type="InterPro" id="IPR036249">
    <property type="entry name" value="Thioredoxin-like_sf"/>
</dbReference>
<evidence type="ECO:0000313" key="2">
    <source>
        <dbReference type="Proteomes" id="UP000430975"/>
    </source>
</evidence>
<organism evidence="1 2">
    <name type="scientific">Fundicoccus ignavus</name>
    <dbReference type="NCBI Taxonomy" id="2664442"/>
    <lineage>
        <taxon>Bacteria</taxon>
        <taxon>Bacillati</taxon>
        <taxon>Bacillota</taxon>
        <taxon>Bacilli</taxon>
        <taxon>Lactobacillales</taxon>
        <taxon>Aerococcaceae</taxon>
        <taxon>Fundicoccus</taxon>
    </lineage>
</organism>
<dbReference type="Gene3D" id="3.40.30.10">
    <property type="entry name" value="Glutaredoxin"/>
    <property type="match status" value="1"/>
</dbReference>
<accession>A0A6I2GXP2</accession>
<proteinExistence type="predicted"/>
<reference evidence="1 2" key="1">
    <citation type="submission" date="2019-11" db="EMBL/GenBank/DDBJ databases">
        <title>Characterisation of Fundicoccus ignavus gen. nov. sp. nov., a novel genus of the family Aerococcaceae isolated from bulk tank milk.</title>
        <authorList>
            <person name="Siebert A."/>
            <person name="Huptas C."/>
            <person name="Wenning M."/>
            <person name="Scherer S."/>
            <person name="Doll E.V."/>
        </authorList>
    </citation>
    <scope>NUCLEOTIDE SEQUENCE [LARGE SCALE GENOMIC DNA]</scope>
    <source>
        <strain evidence="1 2">WS4759</strain>
    </source>
</reference>
<protein>
    <recommendedName>
        <fullName evidence="3">Dithiol-disulfide isomerase</fullName>
    </recommendedName>
</protein>
<dbReference type="SUPFAM" id="SSF52833">
    <property type="entry name" value="Thioredoxin-like"/>
    <property type="match status" value="1"/>
</dbReference>
<dbReference type="Pfam" id="PF13743">
    <property type="entry name" value="Thioredoxin_5"/>
    <property type="match status" value="1"/>
</dbReference>